<proteinExistence type="inferred from homology"/>
<feature type="compositionally biased region" description="Acidic residues" evidence="8">
    <location>
        <begin position="1136"/>
        <end position="1163"/>
    </location>
</feature>
<keyword evidence="3 9" id="KW-0732">Signal</keyword>
<dbReference type="PRINTS" id="PR00723">
    <property type="entry name" value="SUBTILISIN"/>
</dbReference>
<evidence type="ECO:0000256" key="4">
    <source>
        <dbReference type="ARBA" id="ARBA00022801"/>
    </source>
</evidence>
<dbReference type="InterPro" id="IPR028974">
    <property type="entry name" value="TSP_type-3_rpt"/>
</dbReference>
<keyword evidence="5 6" id="KW-0720">Serine protease</keyword>
<feature type="compositionally biased region" description="Basic and acidic residues" evidence="8">
    <location>
        <begin position="1180"/>
        <end position="1197"/>
    </location>
</feature>
<evidence type="ECO:0000256" key="7">
    <source>
        <dbReference type="RuleBase" id="RU003355"/>
    </source>
</evidence>
<feature type="region of interest" description="Disordered" evidence="8">
    <location>
        <begin position="1061"/>
        <end position="1080"/>
    </location>
</feature>
<evidence type="ECO:0000256" key="9">
    <source>
        <dbReference type="SAM" id="SignalP"/>
    </source>
</evidence>
<dbReference type="SUPFAM" id="SSF103647">
    <property type="entry name" value="TSP type-3 repeat"/>
    <property type="match status" value="1"/>
</dbReference>
<feature type="domain" description="Inhibitor I9" evidence="11">
    <location>
        <begin position="86"/>
        <end position="172"/>
    </location>
</feature>
<evidence type="ECO:0000259" key="10">
    <source>
        <dbReference type="Pfam" id="PF00082"/>
    </source>
</evidence>
<dbReference type="Gene3D" id="4.10.1080.10">
    <property type="entry name" value="TSP type-3 repeat"/>
    <property type="match status" value="1"/>
</dbReference>
<dbReference type="Pfam" id="PF13517">
    <property type="entry name" value="FG-GAP_3"/>
    <property type="match status" value="1"/>
</dbReference>
<feature type="signal peptide" evidence="9">
    <location>
        <begin position="1"/>
        <end position="20"/>
    </location>
</feature>
<evidence type="ECO:0000256" key="8">
    <source>
        <dbReference type="SAM" id="MobiDB-lite"/>
    </source>
</evidence>
<dbReference type="InterPro" id="IPR034213">
    <property type="entry name" value="S8_Vpr-like"/>
</dbReference>
<dbReference type="SUPFAM" id="SSF69318">
    <property type="entry name" value="Integrin alpha N-terminal domain"/>
    <property type="match status" value="1"/>
</dbReference>
<comment type="caution">
    <text evidence="12">The sequence shown here is derived from an EMBL/GenBank/DDBJ whole genome shotgun (WGS) entry which is preliminary data.</text>
</comment>
<dbReference type="Pfam" id="PF00082">
    <property type="entry name" value="Peptidase_S8"/>
    <property type="match status" value="1"/>
</dbReference>
<feature type="chain" id="PRO_5045338007" evidence="9">
    <location>
        <begin position="21"/>
        <end position="1596"/>
    </location>
</feature>
<gene>
    <name evidence="12" type="ORF">ACFO4O_05700</name>
</gene>
<accession>A0ABV9LU01</accession>
<comment type="similarity">
    <text evidence="1 6 7">Belongs to the peptidase S8 family.</text>
</comment>
<dbReference type="PANTHER" id="PTHR43806">
    <property type="entry name" value="PEPTIDASE S8"/>
    <property type="match status" value="1"/>
</dbReference>
<dbReference type="PROSITE" id="PS00138">
    <property type="entry name" value="SUBTILASE_SER"/>
    <property type="match status" value="1"/>
</dbReference>
<dbReference type="Gene3D" id="3.40.50.200">
    <property type="entry name" value="Peptidase S8/S53 domain"/>
    <property type="match status" value="1"/>
</dbReference>
<dbReference type="PROSITE" id="PS51892">
    <property type="entry name" value="SUBTILASE"/>
    <property type="match status" value="1"/>
</dbReference>
<feature type="active site" description="Charge relay system" evidence="6">
    <location>
        <position position="418"/>
    </location>
</feature>
<feature type="active site" description="Charge relay system" evidence="6">
    <location>
        <position position="209"/>
    </location>
</feature>
<dbReference type="CDD" id="cd07474">
    <property type="entry name" value="Peptidases_S8_subtilisin_Vpr-like"/>
    <property type="match status" value="1"/>
</dbReference>
<dbReference type="InterPro" id="IPR015500">
    <property type="entry name" value="Peptidase_S8_subtilisin-rel"/>
</dbReference>
<organism evidence="12 13">
    <name type="scientific">Glaciecola siphonariae</name>
    <dbReference type="NCBI Taxonomy" id="521012"/>
    <lineage>
        <taxon>Bacteria</taxon>
        <taxon>Pseudomonadati</taxon>
        <taxon>Pseudomonadota</taxon>
        <taxon>Gammaproteobacteria</taxon>
        <taxon>Alteromonadales</taxon>
        <taxon>Alteromonadaceae</taxon>
        <taxon>Glaciecola</taxon>
    </lineage>
</organism>
<evidence type="ECO:0000256" key="6">
    <source>
        <dbReference type="PROSITE-ProRule" id="PRU01240"/>
    </source>
</evidence>
<keyword evidence="2 6" id="KW-0645">Protease</keyword>
<feature type="region of interest" description="Disordered" evidence="8">
    <location>
        <begin position="1128"/>
        <end position="1197"/>
    </location>
</feature>
<dbReference type="InterPro" id="IPR013517">
    <property type="entry name" value="FG-GAP"/>
</dbReference>
<evidence type="ECO:0000259" key="11">
    <source>
        <dbReference type="Pfam" id="PF05922"/>
    </source>
</evidence>
<keyword evidence="13" id="KW-1185">Reference proteome</keyword>
<protein>
    <submittedName>
        <fullName evidence="12">S8 family serine peptidase</fullName>
    </submittedName>
</protein>
<dbReference type="InterPro" id="IPR023828">
    <property type="entry name" value="Peptidase_S8_Ser-AS"/>
</dbReference>
<feature type="active site" description="Charge relay system" evidence="6">
    <location>
        <position position="248"/>
    </location>
</feature>
<dbReference type="RefSeq" id="WP_382406387.1">
    <property type="nucleotide sequence ID" value="NZ_JBHSGU010000002.1"/>
</dbReference>
<feature type="domain" description="Peptidase S8/S53" evidence="10">
    <location>
        <begin position="200"/>
        <end position="456"/>
    </location>
</feature>
<sequence>MLIRLITITFTMMLSSAAVAEQEVKEPFLSGPSKAEPSNAEAVRAQDALMIKNMLAEQGYNDVTISYSSAIDGYQVDYSNSAIKPYIIELRPPKKGLRGLTSNGHSKSSLQAYQQHQVEVIQEFQAMRLLKRVKSTYTRSIYALAVDATHEQAEKLRAHESVTAVHDDVLVRSSLDESTRVINAPAAWNGYEGQIDALSGQGVKVAILDTGIDYTHEALGGCFGEGCKVVDGYDFHYEDADPMDVDGHGTHVAGIVAANSSELKGVAPDALLYAYKVLGDEGFGWTSKIILGIERAMDPDQDPSTDDAVDVMNLSLSGPGDANSLLSQAADRAVEAGIVMVVAAGNSYNYGEITKASPASSRLSITVASSDNNDRASSFTSKGSPDLPGAFKPEIIAPGSSITSSYVDNSTAALSGTSMAAPHVAGAAALLIQAFPDDTPDRIKRRLTSTSKDIGLDPFVQGSGRLDLSDILQRNLSASKGAFLFGALDKRQARFSDTQSITLYNDSAQDMELDVTVDEAFSAPISLSFSDSRIQIPANGQATFSVSLSVDAPSKLALPDNAISSYLAKVSVSSSTETLQFPVALSNSNILTLSNRSSIESEVTLNFEGQGLSSIRVTVPANGSEQVRAPSGKASILYTFSYPGEDALRLKLPSDANVFEVSQANLNINGDMDFELVGVDQPWVYGLSPQYIETVGLGKDEFFRQVLSLDYGNSLTYYSGRSVSTPTYYVINQISPDVSVKMAFPQIHASDSGNELTQFSLNPVVHSEFNESTNFIDPIDKHATALVVDFSSPNVSNNDSPQRLQAHAWVSDYVAVPLGQINGDRVEMIETQHYESGLAVTFANRVGGSEQQTARTGFISFNKQHGPVILNQDLSLQALIPKGQALAVGQGTYFAQSVSQWDDTLYIHGSNYGSDGHEVVSDTFGSILQNNKDVVLELFCDQQSVFKGKLPLPYDFSLSEWAPSCAPVTLHQSFSSRLGNIAASSTYRSLDSERDNGDVVHSNSIERILLTSGDTPMATSTLDKILPGLRIERNFLDKYSPIAVSVKLNDGEWRLLETLNVSDNQDNENQENENQNSSDKLSGGYVYVALPFFEGKQAASIKIEEYDGVYEFTNFFMLGFDESSDIDNDGLANVNDPDDDNDGVPDSEDFSPFDPEEAYDTDGDGIGNKLDEDDDNDGVLDIHDDFPTDARYTTDSDKDGLADELEAQYGTDPQNADSDGDLLADGEEVTIGTSPLLMDSDGDKISDFDEWSRGANPLLRLNRMNIDFDNDGRDDFTIRRLSNRHTYIRLSSGTKNRSDNFGQQAADIPLYGEFDGDGITDLVIRRPSNGHFYVKKSRSGKVASRSFGRLASDIPVLADYDGDGKTDLAIRRPQTGMWYVLQSSSGKTYQKKFGIKSTDIAVPADYDGDGRADIAIRRPSTGEFIILHSSDNQTHKIRFGRLPSDKAVVGDYDGDGISDLAIFRESASEYRWFIRHSSSMEIHSVSIENFGASYIPLTGDFDGDGINDIAFRDINSGMHYYMSSMDEGLKTVNFGKDASDIPFSTDAQTKMSLIAKPSKPSAAGEAQLRAELDVQAPPIMIKQSRFLDFEADHYGL</sequence>
<evidence type="ECO:0000313" key="12">
    <source>
        <dbReference type="EMBL" id="MFC4699649.1"/>
    </source>
</evidence>
<keyword evidence="4 6" id="KW-0378">Hydrolase</keyword>
<evidence type="ECO:0000313" key="13">
    <source>
        <dbReference type="Proteomes" id="UP001595897"/>
    </source>
</evidence>
<reference evidence="13" key="1">
    <citation type="journal article" date="2019" name="Int. J. Syst. Evol. Microbiol.">
        <title>The Global Catalogue of Microorganisms (GCM) 10K type strain sequencing project: providing services to taxonomists for standard genome sequencing and annotation.</title>
        <authorList>
            <consortium name="The Broad Institute Genomics Platform"/>
            <consortium name="The Broad Institute Genome Sequencing Center for Infectious Disease"/>
            <person name="Wu L."/>
            <person name="Ma J."/>
        </authorList>
    </citation>
    <scope>NUCLEOTIDE SEQUENCE [LARGE SCALE GENOMIC DNA]</scope>
    <source>
        <strain evidence="13">KACC 12507</strain>
    </source>
</reference>
<dbReference type="PROSITE" id="PS00136">
    <property type="entry name" value="SUBTILASE_ASP"/>
    <property type="match status" value="1"/>
</dbReference>
<dbReference type="Pfam" id="PF05922">
    <property type="entry name" value="Inhibitor_I9"/>
    <property type="match status" value="1"/>
</dbReference>
<dbReference type="Proteomes" id="UP001595897">
    <property type="component" value="Unassembled WGS sequence"/>
</dbReference>
<dbReference type="InterPro" id="IPR023827">
    <property type="entry name" value="Peptidase_S8_Asp-AS"/>
</dbReference>
<evidence type="ECO:0000256" key="3">
    <source>
        <dbReference type="ARBA" id="ARBA00022729"/>
    </source>
</evidence>
<evidence type="ECO:0000256" key="2">
    <source>
        <dbReference type="ARBA" id="ARBA00022670"/>
    </source>
</evidence>
<dbReference type="Gene3D" id="2.130.10.130">
    <property type="entry name" value="Integrin alpha, N-terminal"/>
    <property type="match status" value="1"/>
</dbReference>
<evidence type="ECO:0000256" key="1">
    <source>
        <dbReference type="ARBA" id="ARBA00011073"/>
    </source>
</evidence>
<dbReference type="EMBL" id="JBHSGU010000002">
    <property type="protein sequence ID" value="MFC4699649.1"/>
    <property type="molecule type" value="Genomic_DNA"/>
</dbReference>
<dbReference type="InterPro" id="IPR000209">
    <property type="entry name" value="Peptidase_S8/S53_dom"/>
</dbReference>
<dbReference type="InterPro" id="IPR022398">
    <property type="entry name" value="Peptidase_S8_His-AS"/>
</dbReference>
<dbReference type="InterPro" id="IPR028994">
    <property type="entry name" value="Integrin_alpha_N"/>
</dbReference>
<dbReference type="PANTHER" id="PTHR43806:SF11">
    <property type="entry name" value="CEREVISIN-RELATED"/>
    <property type="match status" value="1"/>
</dbReference>
<dbReference type="InterPro" id="IPR050131">
    <property type="entry name" value="Peptidase_S8_subtilisin-like"/>
</dbReference>
<dbReference type="PROSITE" id="PS00137">
    <property type="entry name" value="SUBTILASE_HIS"/>
    <property type="match status" value="1"/>
</dbReference>
<dbReference type="InterPro" id="IPR036852">
    <property type="entry name" value="Peptidase_S8/S53_dom_sf"/>
</dbReference>
<dbReference type="InterPro" id="IPR010259">
    <property type="entry name" value="S8pro/Inhibitor_I9"/>
</dbReference>
<evidence type="ECO:0000256" key="5">
    <source>
        <dbReference type="ARBA" id="ARBA00022825"/>
    </source>
</evidence>
<name>A0ABV9LU01_9ALTE</name>
<dbReference type="SUPFAM" id="SSF52743">
    <property type="entry name" value="Subtilisin-like"/>
    <property type="match status" value="1"/>
</dbReference>